<evidence type="ECO:0000256" key="1">
    <source>
        <dbReference type="SAM" id="Phobius"/>
    </source>
</evidence>
<dbReference type="Pfam" id="PF09997">
    <property type="entry name" value="DUF2238"/>
    <property type="match status" value="1"/>
</dbReference>
<dbReference type="EMBL" id="CP036426">
    <property type="protein sequence ID" value="QDV36400.1"/>
    <property type="molecule type" value="Genomic_DNA"/>
</dbReference>
<evidence type="ECO:0008006" key="4">
    <source>
        <dbReference type="Google" id="ProtNLM"/>
    </source>
</evidence>
<evidence type="ECO:0000313" key="3">
    <source>
        <dbReference type="Proteomes" id="UP000317835"/>
    </source>
</evidence>
<reference evidence="2 3" key="1">
    <citation type="submission" date="2019-02" db="EMBL/GenBank/DDBJ databases">
        <title>Deep-cultivation of Planctomycetes and their phenomic and genomic characterization uncovers novel biology.</title>
        <authorList>
            <person name="Wiegand S."/>
            <person name="Jogler M."/>
            <person name="Boedeker C."/>
            <person name="Pinto D."/>
            <person name="Vollmers J."/>
            <person name="Rivas-Marin E."/>
            <person name="Kohn T."/>
            <person name="Peeters S.H."/>
            <person name="Heuer A."/>
            <person name="Rast P."/>
            <person name="Oberbeckmann S."/>
            <person name="Bunk B."/>
            <person name="Jeske O."/>
            <person name="Meyerdierks A."/>
            <person name="Storesund J.E."/>
            <person name="Kallscheuer N."/>
            <person name="Luecker S."/>
            <person name="Lage O.M."/>
            <person name="Pohl T."/>
            <person name="Merkel B.J."/>
            <person name="Hornburger P."/>
            <person name="Mueller R.-W."/>
            <person name="Bruemmer F."/>
            <person name="Labrenz M."/>
            <person name="Spormann A.M."/>
            <person name="Op den Camp H."/>
            <person name="Overmann J."/>
            <person name="Amann R."/>
            <person name="Jetten M.S.M."/>
            <person name="Mascher T."/>
            <person name="Medema M.H."/>
            <person name="Devos D.P."/>
            <person name="Kaster A.-K."/>
            <person name="Ovreas L."/>
            <person name="Rohde M."/>
            <person name="Galperin M.Y."/>
            <person name="Jogler C."/>
        </authorList>
    </citation>
    <scope>NUCLEOTIDE SEQUENCE [LARGE SCALE GENOMIC DNA]</scope>
    <source>
        <strain evidence="2 3">ElP</strain>
    </source>
</reference>
<feature type="transmembrane region" description="Helical" evidence="1">
    <location>
        <begin position="49"/>
        <end position="68"/>
    </location>
</feature>
<dbReference type="KEGG" id="tpla:ElP_43240"/>
<evidence type="ECO:0000313" key="2">
    <source>
        <dbReference type="EMBL" id="QDV36400.1"/>
    </source>
</evidence>
<keyword evidence="3" id="KW-1185">Reference proteome</keyword>
<keyword evidence="1" id="KW-1133">Transmembrane helix</keyword>
<dbReference type="AlphaFoldDB" id="A0A518H6E6"/>
<feature type="transmembrane region" description="Helical" evidence="1">
    <location>
        <begin position="22"/>
        <end position="43"/>
    </location>
</feature>
<sequence>MPGPDPEGGAETGLAAPRLSRAVWAVLGVTLTYLAVALVASLTGGSGEFLLYLAVMAVLVVVVALVHLRIGLRIASLGGLSLWGLVHMAGGLMPVPESWPVRGDSHVLYNLWLVPGLLKFDQAVHAYGFGLLTWVCWQGLQRAFDRLGVTARPTLGLLTLCVAAGTGFGAANEVVEFDATRVLAETNVGGYVNTGWDLVSNLVGCLVAAVLIYALHDRSAPASSPE</sequence>
<dbReference type="InterPro" id="IPR014509">
    <property type="entry name" value="YjdF-like"/>
</dbReference>
<organism evidence="2 3">
    <name type="scientific">Tautonia plasticadhaerens</name>
    <dbReference type="NCBI Taxonomy" id="2527974"/>
    <lineage>
        <taxon>Bacteria</taxon>
        <taxon>Pseudomonadati</taxon>
        <taxon>Planctomycetota</taxon>
        <taxon>Planctomycetia</taxon>
        <taxon>Isosphaerales</taxon>
        <taxon>Isosphaeraceae</taxon>
        <taxon>Tautonia</taxon>
    </lineage>
</organism>
<name>A0A518H6E6_9BACT</name>
<keyword evidence="1" id="KW-0472">Membrane</keyword>
<dbReference type="Proteomes" id="UP000317835">
    <property type="component" value="Chromosome"/>
</dbReference>
<accession>A0A518H6E6</accession>
<keyword evidence="1" id="KW-0812">Transmembrane</keyword>
<proteinExistence type="predicted"/>
<protein>
    <recommendedName>
        <fullName evidence="4">Inner membrane protein YjdF</fullName>
    </recommendedName>
</protein>
<gene>
    <name evidence="2" type="ORF">ElP_43240</name>
</gene>